<evidence type="ECO:0000256" key="5">
    <source>
        <dbReference type="ARBA" id="ARBA00022670"/>
    </source>
</evidence>
<keyword evidence="9" id="KW-0547">Nucleotide-binding</keyword>
<dbReference type="GO" id="GO:0004197">
    <property type="term" value="F:cysteine-type endopeptidase activity"/>
    <property type="evidence" value="ECO:0007669"/>
    <property type="project" value="InterPro"/>
</dbReference>
<dbReference type="InterPro" id="IPR043502">
    <property type="entry name" value="DNA/RNA_pol_sf"/>
</dbReference>
<evidence type="ECO:0000256" key="15">
    <source>
        <dbReference type="ARBA" id="ARBA00023184"/>
    </source>
</evidence>
<feature type="transmembrane region" description="Helical" evidence="17">
    <location>
        <begin position="510"/>
        <end position="532"/>
    </location>
</feature>
<feature type="domain" description="Peptidase C3" evidence="20">
    <location>
        <begin position="1244"/>
        <end position="1459"/>
    </location>
</feature>
<organismHost>
    <name type="scientific">Rubus idaeus</name>
    <name type="common">Raspberry</name>
    <dbReference type="NCBI Taxonomy" id="32247"/>
</organismHost>
<dbReference type="GO" id="GO:0003724">
    <property type="term" value="F:RNA helicase activity"/>
    <property type="evidence" value="ECO:0007669"/>
    <property type="project" value="InterPro"/>
</dbReference>
<dbReference type="PROSITE" id="PS51218">
    <property type="entry name" value="SF3_HELICASE_2"/>
    <property type="match status" value="1"/>
</dbReference>
<organismHost>
    <name type="scientific">Syringa vulgaris</name>
    <name type="common">Common lilac</name>
    <dbReference type="NCBI Taxonomy" id="34270"/>
</organismHost>
<dbReference type="PROSITE" id="PS51874">
    <property type="entry name" value="PCV_3C_PRO"/>
    <property type="match status" value="1"/>
</dbReference>
<dbReference type="GO" id="GO:0006351">
    <property type="term" value="P:DNA-templated transcription"/>
    <property type="evidence" value="ECO:0007669"/>
    <property type="project" value="InterPro"/>
</dbReference>
<evidence type="ECO:0000256" key="10">
    <source>
        <dbReference type="ARBA" id="ARBA00022801"/>
    </source>
</evidence>
<dbReference type="EMBL" id="EU617326">
    <property type="protein sequence ID" value="ACF32434.1"/>
    <property type="molecule type" value="Genomic_RNA"/>
</dbReference>
<keyword evidence="15" id="KW-1038">Host endoplasmic reticulum</keyword>
<dbReference type="InterPro" id="IPR014759">
    <property type="entry name" value="Helicase_SF3_ssRNA_vir"/>
</dbReference>
<keyword evidence="6" id="KW-0808">Transferase</keyword>
<dbReference type="SUPFAM" id="SSF56672">
    <property type="entry name" value="DNA/RNA polymerases"/>
    <property type="match status" value="1"/>
</dbReference>
<keyword evidence="4" id="KW-0696">RNA-directed RNA polymerase</keyword>
<feature type="domain" description="RdRp catalytic" evidence="18">
    <location>
        <begin position="1729"/>
        <end position="1853"/>
    </location>
</feature>
<dbReference type="GO" id="GO:0044166">
    <property type="term" value="C:host cell endoplasmic reticulum lumen"/>
    <property type="evidence" value="ECO:0007669"/>
    <property type="project" value="UniProtKB-SubCell"/>
</dbReference>
<keyword evidence="17" id="KW-0472">Membrane</keyword>
<organismHost>
    <name type="scientific">Phlox</name>
    <name type="common">phloxes</name>
    <dbReference type="NCBI Taxonomy" id="40749"/>
</organismHost>
<dbReference type="Gene3D" id="1.20.960.20">
    <property type="match status" value="1"/>
</dbReference>
<evidence type="ECO:0000256" key="6">
    <source>
        <dbReference type="ARBA" id="ARBA00022679"/>
    </source>
</evidence>
<organismHost>
    <name type="scientific">Ligustrum</name>
    <name type="common">privets</name>
    <dbReference type="NCBI Taxonomy" id="13596"/>
</organismHost>
<evidence type="ECO:0000256" key="12">
    <source>
        <dbReference type="ARBA" id="ARBA00022840"/>
    </source>
</evidence>
<dbReference type="Gene3D" id="3.30.70.270">
    <property type="match status" value="1"/>
</dbReference>
<keyword evidence="7 17" id="KW-0812">Transmembrane</keyword>
<evidence type="ECO:0000256" key="17">
    <source>
        <dbReference type="SAM" id="Phobius"/>
    </source>
</evidence>
<organism evidence="21">
    <name type="scientific">Arabis mosaic virus</name>
    <name type="common">ArMV</name>
    <dbReference type="NCBI Taxonomy" id="12271"/>
    <lineage>
        <taxon>Viruses</taxon>
        <taxon>Riboviria</taxon>
        <taxon>Orthornavirae</taxon>
        <taxon>Pisuviricota</taxon>
        <taxon>Pisoniviricetes</taxon>
        <taxon>Picornavirales</taxon>
        <taxon>Secoviridae</taxon>
        <taxon>Comovirinae</taxon>
        <taxon>Nepovirus</taxon>
        <taxon>Nepovirus arabis</taxon>
    </lineage>
</organism>
<dbReference type="GO" id="GO:0003723">
    <property type="term" value="F:RNA binding"/>
    <property type="evidence" value="ECO:0007669"/>
    <property type="project" value="InterPro"/>
</dbReference>
<evidence type="ECO:0000256" key="2">
    <source>
        <dbReference type="ARBA" id="ARBA00004517"/>
    </source>
</evidence>
<organismHost>
    <name type="scientific">Vitis vinifera</name>
    <name type="common">Grape</name>
    <dbReference type="NCBI Taxonomy" id="29760"/>
</organismHost>
<keyword evidence="14 17" id="KW-1133">Transmembrane helix</keyword>
<organismHost>
    <name type="scientific">Humulus lupulus</name>
    <name type="common">European hop</name>
    <dbReference type="NCBI Taxonomy" id="3486"/>
</organismHost>
<evidence type="ECO:0000256" key="3">
    <source>
        <dbReference type="ARBA" id="ARBA00020936"/>
    </source>
</evidence>
<organismHost>
    <name type="scientific">Beta vulgaris subsp. vulgaris</name>
    <name type="common">Beet</name>
    <dbReference type="NCBI Taxonomy" id="3555"/>
</organismHost>
<comment type="subcellular location">
    <subcellularLocation>
        <location evidence="1">Host endoplasmic reticulum lumen</location>
    </subcellularLocation>
    <subcellularLocation>
        <location evidence="2">Host endoplasmic reticulum membrane</location>
        <topology evidence="2">Single-pass membrane protein</topology>
    </subcellularLocation>
</comment>
<dbReference type="GO" id="GO:0044167">
    <property type="term" value="C:host cell endoplasmic reticulum membrane"/>
    <property type="evidence" value="ECO:0007669"/>
    <property type="project" value="UniProtKB-SubCell"/>
</dbReference>
<dbReference type="Pfam" id="PF00680">
    <property type="entry name" value="RdRP_1"/>
    <property type="match status" value="1"/>
</dbReference>
<feature type="transmembrane region" description="Helical" evidence="17">
    <location>
        <begin position="544"/>
        <end position="568"/>
    </location>
</feature>
<evidence type="ECO:0000256" key="13">
    <source>
        <dbReference type="ARBA" id="ARBA00022953"/>
    </source>
</evidence>
<dbReference type="InterPro" id="IPR001205">
    <property type="entry name" value="RNA-dir_pol_C"/>
</dbReference>
<evidence type="ECO:0000256" key="4">
    <source>
        <dbReference type="ARBA" id="ARBA00022484"/>
    </source>
</evidence>
<keyword evidence="5" id="KW-0645">Protease</keyword>
<evidence type="ECO:0000256" key="1">
    <source>
        <dbReference type="ARBA" id="ARBA00004149"/>
    </source>
</evidence>
<evidence type="ECO:0000256" key="8">
    <source>
        <dbReference type="ARBA" id="ARBA00022695"/>
    </source>
</evidence>
<evidence type="ECO:0000259" key="19">
    <source>
        <dbReference type="PROSITE" id="PS51218"/>
    </source>
</evidence>
<dbReference type="GO" id="GO:0039694">
    <property type="term" value="P:viral RNA genome replication"/>
    <property type="evidence" value="ECO:0007669"/>
    <property type="project" value="InterPro"/>
</dbReference>
<reference evidence="21" key="1">
    <citation type="journal article" date="2008" name="Arch. Virol.">
        <title>Complete genome sequence of a virulent isolate of Arabis mosaic virus from privet (Ligustrum vulgare).</title>
        <authorList>
            <person name="Dupuis L."/>
            <person name="Cobanov P."/>
            <person name="Bassler A."/>
            <person name="Krczal G."/>
            <person name="Wetzel T."/>
        </authorList>
    </citation>
    <scope>NUCLEOTIDE SEQUENCE</scope>
    <source>
        <strain evidence="21">Lv</strain>
    </source>
</reference>
<keyword evidence="8" id="KW-0548">Nucleotidyltransferase</keyword>
<feature type="domain" description="SF3 helicase" evidence="19">
    <location>
        <begin position="752"/>
        <end position="920"/>
    </location>
</feature>
<keyword evidence="10" id="KW-0378">Hydrolase</keyword>
<accession>B4YNP7</accession>
<keyword evidence="12" id="KW-0067">ATP-binding</keyword>
<dbReference type="InterPro" id="IPR007094">
    <property type="entry name" value="RNA-dir_pol_PSvirus"/>
</dbReference>
<organismHost>
    <name type="scientific">Olea europaea</name>
    <name type="common">Common olive</name>
    <dbReference type="NCBI Taxonomy" id="4146"/>
</organismHost>
<evidence type="ECO:0000256" key="14">
    <source>
        <dbReference type="ARBA" id="ARBA00022989"/>
    </source>
</evidence>
<keyword evidence="13" id="KW-0693">Viral RNA replication</keyword>
<name>B4YNP7_ARMV</name>
<dbReference type="GO" id="GO:0005524">
    <property type="term" value="F:ATP binding"/>
    <property type="evidence" value="ECO:0007669"/>
    <property type="project" value="UniProtKB-KW"/>
</dbReference>
<evidence type="ECO:0000256" key="9">
    <source>
        <dbReference type="ARBA" id="ARBA00022741"/>
    </source>
</evidence>
<dbReference type="InterPro" id="IPR043128">
    <property type="entry name" value="Rev_trsase/Diguanyl_cyclase"/>
</dbReference>
<proteinExistence type="predicted"/>
<evidence type="ECO:0000259" key="18">
    <source>
        <dbReference type="PROSITE" id="PS50507"/>
    </source>
</evidence>
<evidence type="ECO:0000259" key="20">
    <source>
        <dbReference type="PROSITE" id="PS51874"/>
    </source>
</evidence>
<evidence type="ECO:0000256" key="11">
    <source>
        <dbReference type="ARBA" id="ARBA00022807"/>
    </source>
</evidence>
<dbReference type="Pfam" id="PF00910">
    <property type="entry name" value="RNA_helicase"/>
    <property type="match status" value="1"/>
</dbReference>
<keyword evidence="11" id="KW-0788">Thiol protease</keyword>
<sequence>MWQISEGSQCCCTGKSWSNAEAKEARYVCDCLFNCRLVKVEVAPQPPKSRIAPAQQKKERIAPLQNSNGRIAPTTPKSKRASVPDVPLVKQRCDVVVRVGPPANLELIYPALVREEVATPPTEKVLQPTIKADIGVPVSMAPKWMVAIPKPPVKTAPEVEKTQFPKGAVCYNGTNFLDAKGKVVLSEGAKRVLKGIRVAKQQRLRAARRSAACKKIRKARALALYERLSEERAFQELPGGFAGEMPVGFFSYGKTVAIPTATPKKVVSKRKRASKPSTVAVPVQDFSCIDAFDWGEKSFSVKEVIEDDWILIEKPVLKRQAVHSVQGRATEALTRFAASSGFTVKAHQKVEELALSGEAGHLIAGEFADLCLRSLVYNDAPVLSASIEELACEQDFKDAIELFNIELAELPTDSTTCGRFNDWAASAKTMAKGVGSLVGDLARATGAGALITFDKCLEYLQEKALTLCQKVFNATMAPYLSHLAEASNIIKKIWKKLGEWMESLKGKAGLALEVLAHHAIFALGAIVVGGVIVLVEKVLVVCKVIPSCGIVLGAFLTLFFASLGLTALECTADEIFKMHQCCKGAIYSMYSVKEPVCEGEGDSTTRGVLQGLDNAISALTRVGQSMISFKLGSFSYYAKIAQGFDQLARGKRAIGELASWLIDLVGSVYSKVSGQESTFFDELSTIVCLDVRSWLLKSKRVRLQVETMAIGDRITLDTISKLLEEGHKILVTAAGVPRKTSADFTMCIKEEVSKLEEVHQRTACAGINEGMRQFPFWVYIFGTSQSGKTTIANSVIIPSLLEEMNLPKTSVYSRPKTGGFWSGYARQACVKVDDFYAIEQTPSLASSMIDVVNSEPYPLDMAYLHEKGMSMDSPLVVTTANTVKPPTNAGITDEASFFNRRAAVIEVRRKDNTHFTPRAYDNCIEVRFLHNKCAYVDSEGVPQGPTVNTPMEEGWISPSEAVATLKNLLGEHVLAEEEKLMDYRERIGNDHPIYNAAQEFIGNMHYPGEWIDADRKKTYEIEDEGFSFLAVDGKMYKYNVLGKLNPCAVPPTHPNVIPWLEERTLDKVHWDVHKHIATGPRNALVACFLQGLVQDQSYVQSVEIMGKDSSPEQQAFFKRLSLSERIYLRLCQIRIDKVKKEQLSGPSRGTLDVLRDCMAKSKAKLAENYSLLLTLVAVLVLIATAYSLISTLVGLAGCTSFAGGMVAMNQVSNASMPCSEPRLEERYSARNRFVSRISRVRGDGPAKGQGEHEELVTELYYYFDGVKRLISCCWFKGRSLLMTRHQALAIPVGNEVQVIYADGTDRKLIWPGKQEDGSCKGYIEFPENELVVFEHARLLTMPIKYEKYFVDDPDRQISPNVAVKCCVARLEEGLPQFHFWNKYATARSDVHTVVDEGGSAVYQNKIRRHIIYAHEAKRNDCGAIAVAEIQRTPKVIAMLVSGSGNVTYSSVIPNYSSSFVRGDVPYVPEDGIKTNGYRKVGYLMRKDAPHVPSKTAFMKVPDEICFPYPNPKQPAILSAEDDRLKGTVHEGYTPIRDGMKKFAEPMHLLDEKLLDEVAGDMVQTWFDVGEFLEDVPLNTAINGDVDEEYFDPMAMDTSEGYPEVLQRKAGEKGKARFFVGEPGAREFVPGCGPERAYLSLEEECKVRVPSLISIETPKDERLKRSKIETPGTRLFSVLPLAYNLLLRVKFLSFSRLLMKKRSHLPCQVGINPYSREWTDLYHRLAEQSDIGYNCDYKGFDGLITEQILAVVATMINTGYRNPVSNQQRSNLLLAICGRLSICGNQVYETEAGIPSGCALTVVINSIFNELLMRYCFKKIVPPVYRECFDRCVVLITYGDDNVFTVSQSIMESFTGDALKAEMANVGVTITDGKDKSLATIPARPLLELEFLKRGIKKGNGGMIYAPLEKLSIMSSLVYIRSDGSDMLQKLVDNVNTALVELFLHQDKEYFDSVRNFYLEKLPPGSYKELTTWYQAQTFHECQLSGESNWKPQGLIEISHGVGFASFVQQDGTELERHDICPGLAISGARYIAKKEEILMSLSSLLPGDVNAHKLELKCGDGIGRLPSKASVLAQRNPGIVMRLCKQALEEKKTLVIRDERPYIGGWAMACICGESFGFSIRSTLALYANLLGPDRKNGLAGYFSNFESPVHVKKVHAITNGEEGATELKEVFTLCEPKIVRASSCETRTEMLAHPSEAFPSVVLIGGISYPKEGGEPGALYSHTDVTMSKKNKGVYVSEAILKCCLRCPGVATKTVLQTTEIGSSLSKAHLKSLRRLQTHQCVRR</sequence>
<dbReference type="GO" id="GO:0003968">
    <property type="term" value="F:RNA-directed RNA polymerase activity"/>
    <property type="evidence" value="ECO:0007669"/>
    <property type="project" value="UniProtKB-KW"/>
</dbReference>
<evidence type="ECO:0000313" key="21">
    <source>
        <dbReference type="EMBL" id="ACF32434.1"/>
    </source>
</evidence>
<dbReference type="InterPro" id="IPR044067">
    <property type="entry name" value="PCV_3C_PRO"/>
</dbReference>
<organismHost>
    <name type="scientific">Cornus florida</name>
    <name type="common">Flowering dogwood</name>
    <dbReference type="NCBI Taxonomy" id="4283"/>
</organismHost>
<evidence type="ECO:0000256" key="7">
    <source>
        <dbReference type="ARBA" id="ARBA00022692"/>
    </source>
</evidence>
<evidence type="ECO:0000256" key="16">
    <source>
        <dbReference type="ARBA" id="ARBA00031919"/>
    </source>
</evidence>
<organismHost>
    <name type="scientific">Fragaria</name>
    <dbReference type="NCBI Taxonomy" id="3746"/>
</organismHost>
<dbReference type="InterPro" id="IPR000605">
    <property type="entry name" value="Helicase_SF3_ssDNA/RNA_vir"/>
</dbReference>
<dbReference type="PROSITE" id="PS50507">
    <property type="entry name" value="RDRP_SSRNA_POS"/>
    <property type="match status" value="1"/>
</dbReference>
<protein>
    <recommendedName>
        <fullName evidence="3">RNA1 polyprotein</fullName>
    </recommendedName>
    <alternativeName>
        <fullName evidence="16">P1</fullName>
    </alternativeName>
</protein>
<dbReference type="GO" id="GO:0006508">
    <property type="term" value="P:proteolysis"/>
    <property type="evidence" value="ECO:0007669"/>
    <property type="project" value="UniProtKB-KW"/>
</dbReference>